<reference evidence="1 2" key="1">
    <citation type="journal article" date="2020" name="IScience">
        <title>Genome Sequencing of the Endangered Kingdonia uniflora (Circaeasteraceae, Ranunculales) Reveals Potential Mechanisms of Evolutionary Specialization.</title>
        <authorList>
            <person name="Sun Y."/>
            <person name="Deng T."/>
            <person name="Zhang A."/>
            <person name="Moore M.J."/>
            <person name="Landis J.B."/>
            <person name="Lin N."/>
            <person name="Zhang H."/>
            <person name="Zhang X."/>
            <person name="Huang J."/>
            <person name="Zhang X."/>
            <person name="Sun H."/>
            <person name="Wang H."/>
        </authorList>
    </citation>
    <scope>NUCLEOTIDE SEQUENCE [LARGE SCALE GENOMIC DNA]</scope>
    <source>
        <strain evidence="1">TB1705</strain>
        <tissue evidence="1">Leaf</tissue>
    </source>
</reference>
<dbReference type="OrthoDB" id="691078at2759"/>
<dbReference type="AlphaFoldDB" id="A0A7J7PAI0"/>
<accession>A0A7J7PAI0</accession>
<evidence type="ECO:0000313" key="1">
    <source>
        <dbReference type="EMBL" id="KAF6176426.1"/>
    </source>
</evidence>
<protein>
    <submittedName>
        <fullName evidence="1">Uncharacterized protein</fullName>
    </submittedName>
</protein>
<dbReference type="PANTHER" id="PTHR34563:SF9">
    <property type="entry name" value="MADS-BOX DOMAIN-CONTAINING PROTEIN"/>
    <property type="match status" value="1"/>
</dbReference>
<keyword evidence="2" id="KW-1185">Reference proteome</keyword>
<proteinExistence type="predicted"/>
<organism evidence="1 2">
    <name type="scientific">Kingdonia uniflora</name>
    <dbReference type="NCBI Taxonomy" id="39325"/>
    <lineage>
        <taxon>Eukaryota</taxon>
        <taxon>Viridiplantae</taxon>
        <taxon>Streptophyta</taxon>
        <taxon>Embryophyta</taxon>
        <taxon>Tracheophyta</taxon>
        <taxon>Spermatophyta</taxon>
        <taxon>Magnoliopsida</taxon>
        <taxon>Ranunculales</taxon>
        <taxon>Circaeasteraceae</taxon>
        <taxon>Kingdonia</taxon>
    </lineage>
</organism>
<gene>
    <name evidence="1" type="ORF">GIB67_005324</name>
</gene>
<dbReference type="EMBL" id="JACGCM010000101">
    <property type="protein sequence ID" value="KAF6176426.1"/>
    <property type="molecule type" value="Genomic_DNA"/>
</dbReference>
<comment type="caution">
    <text evidence="1">The sequence shown here is derived from an EMBL/GenBank/DDBJ whole genome shotgun (WGS) entry which is preliminary data.</text>
</comment>
<dbReference type="PANTHER" id="PTHR34563">
    <property type="entry name" value="BNACNNG33880D PROTEIN"/>
    <property type="match status" value="1"/>
</dbReference>
<sequence length="63" mass="7228">MMGIGRLVVSLKSKLKALKPKKCYDKVDKSESMRIEIRSKKAQKLIQETLKIADSPKNKSYVF</sequence>
<name>A0A7J7PAI0_9MAGN</name>
<evidence type="ECO:0000313" key="2">
    <source>
        <dbReference type="Proteomes" id="UP000541444"/>
    </source>
</evidence>
<dbReference type="Proteomes" id="UP000541444">
    <property type="component" value="Unassembled WGS sequence"/>
</dbReference>